<accession>A0A0G1WP45</accession>
<dbReference type="EMBL" id="LCQQ01000036">
    <property type="protein sequence ID" value="KKW20355.1"/>
    <property type="molecule type" value="Genomic_DNA"/>
</dbReference>
<name>A0A0G1WP45_9BACT</name>
<evidence type="ECO:0000313" key="1">
    <source>
        <dbReference type="EMBL" id="KKW20355.1"/>
    </source>
</evidence>
<dbReference type="AlphaFoldDB" id="A0A0G1WP45"/>
<gene>
    <name evidence="1" type="ORF">UY61_C0036G0002</name>
</gene>
<evidence type="ECO:0000313" key="2">
    <source>
        <dbReference type="Proteomes" id="UP000034201"/>
    </source>
</evidence>
<organism evidence="1 2">
    <name type="scientific">Candidatus Adlerbacteria bacterium GW2011_GWC1_50_9</name>
    <dbReference type="NCBI Taxonomy" id="1618608"/>
    <lineage>
        <taxon>Bacteria</taxon>
        <taxon>Candidatus Adleribacteriota</taxon>
    </lineage>
</organism>
<comment type="caution">
    <text evidence="1">The sequence shown here is derived from an EMBL/GenBank/DDBJ whole genome shotgun (WGS) entry which is preliminary data.</text>
</comment>
<protein>
    <submittedName>
        <fullName evidence="1">Uncharacterized protein</fullName>
    </submittedName>
</protein>
<reference evidence="1 2" key="1">
    <citation type="journal article" date="2015" name="Nature">
        <title>rRNA introns, odd ribosomes, and small enigmatic genomes across a large radiation of phyla.</title>
        <authorList>
            <person name="Brown C.T."/>
            <person name="Hug L.A."/>
            <person name="Thomas B.C."/>
            <person name="Sharon I."/>
            <person name="Castelle C.J."/>
            <person name="Singh A."/>
            <person name="Wilkins M.J."/>
            <person name="Williams K.H."/>
            <person name="Banfield J.F."/>
        </authorList>
    </citation>
    <scope>NUCLEOTIDE SEQUENCE [LARGE SCALE GENOMIC DNA]</scope>
</reference>
<dbReference type="Proteomes" id="UP000034201">
    <property type="component" value="Unassembled WGS sequence"/>
</dbReference>
<sequence>MKKIRVKVDALCDALDRATLRGSREDWGRKSEALYEMYEALRRLRGKNLVRLPQFPTAPDVVRAVRTQKVRDPAVTEGLELLASRLTSPLALKAYVLP</sequence>
<proteinExistence type="predicted"/>